<organism evidence="3">
    <name type="scientific">Schistosoma curassoni</name>
    <dbReference type="NCBI Taxonomy" id="6186"/>
    <lineage>
        <taxon>Eukaryota</taxon>
        <taxon>Metazoa</taxon>
        <taxon>Spiralia</taxon>
        <taxon>Lophotrochozoa</taxon>
        <taxon>Platyhelminthes</taxon>
        <taxon>Trematoda</taxon>
        <taxon>Digenea</taxon>
        <taxon>Strigeidida</taxon>
        <taxon>Schistosomatoidea</taxon>
        <taxon>Schistosomatidae</taxon>
        <taxon>Schistosoma</taxon>
    </lineage>
</organism>
<proteinExistence type="predicted"/>
<protein>
    <submittedName>
        <fullName evidence="3">Kinesin motor domain-containing protein</fullName>
    </submittedName>
</protein>
<evidence type="ECO:0000313" key="2">
    <source>
        <dbReference type="Proteomes" id="UP000279833"/>
    </source>
</evidence>
<dbReference type="WBParaSite" id="SCUD_0000117201-mRNA-1">
    <property type="protein sequence ID" value="SCUD_0000117201-mRNA-1"/>
    <property type="gene ID" value="SCUD_0000117201"/>
</dbReference>
<reference evidence="1 2" key="2">
    <citation type="submission" date="2018-11" db="EMBL/GenBank/DDBJ databases">
        <authorList>
            <consortium name="Pathogen Informatics"/>
        </authorList>
    </citation>
    <scope>NUCLEOTIDE SEQUENCE [LARGE SCALE GENOMIC DNA]</scope>
    <source>
        <strain evidence="1">Dakar</strain>
        <strain evidence="2">Dakar, Senegal</strain>
    </source>
</reference>
<gene>
    <name evidence="1" type="ORF">SCUD_LOCUS1173</name>
</gene>
<evidence type="ECO:0000313" key="3">
    <source>
        <dbReference type="WBParaSite" id="SCUD_0000117201-mRNA-1"/>
    </source>
</evidence>
<dbReference type="AlphaFoldDB" id="A0A183JEQ9"/>
<sequence>MMTIALAPSGSSTFANNSKTLCTLPDRGKESVRPGRSVSTVLHARVNNLTNKVEFGN</sequence>
<dbReference type="EMBL" id="UZAK01000912">
    <property type="protein sequence ID" value="VDO66012.1"/>
    <property type="molecule type" value="Genomic_DNA"/>
</dbReference>
<keyword evidence="2" id="KW-1185">Reference proteome</keyword>
<name>A0A183JEQ9_9TREM</name>
<evidence type="ECO:0000313" key="1">
    <source>
        <dbReference type="EMBL" id="VDO66012.1"/>
    </source>
</evidence>
<dbReference type="Proteomes" id="UP000279833">
    <property type="component" value="Unassembled WGS sequence"/>
</dbReference>
<reference evidence="3" key="1">
    <citation type="submission" date="2016-06" db="UniProtKB">
        <authorList>
            <consortium name="WormBaseParasite"/>
        </authorList>
    </citation>
    <scope>IDENTIFICATION</scope>
</reference>
<accession>A0A183JEQ9</accession>